<dbReference type="GeneID" id="20637986"/>
<accession>G5AIQ8</accession>
<dbReference type="Proteomes" id="UP000002640">
    <property type="component" value="Unassembled WGS sequence"/>
</dbReference>
<dbReference type="KEGG" id="psoj:PHYSODRAFT_249962"/>
<protein>
    <recommendedName>
        <fullName evidence="3">RxLR effector protein</fullName>
    </recommendedName>
</protein>
<sequence length="105" mass="12252">MVLYNGANDEERAWGLKTLFQSLAKLNKSNVAKVNDFAKADLDRMLTDVAFKREMFERWNQYSTEKILAALDLSKRRNIRYGAMLQEFLNTYRLREGATALRNVN</sequence>
<name>G5AIQ8_PHYSP</name>
<keyword evidence="2" id="KW-1185">Reference proteome</keyword>
<dbReference type="AlphaFoldDB" id="G5AIQ8"/>
<dbReference type="EMBL" id="JH159178">
    <property type="protein sequence ID" value="EGZ04584.1"/>
    <property type="molecule type" value="Genomic_DNA"/>
</dbReference>
<dbReference type="InParanoid" id="G5AIQ8"/>
<evidence type="ECO:0000313" key="2">
    <source>
        <dbReference type="Proteomes" id="UP000002640"/>
    </source>
</evidence>
<proteinExistence type="predicted"/>
<organism evidence="1 2">
    <name type="scientific">Phytophthora sojae (strain P6497)</name>
    <name type="common">Soybean stem and root rot agent</name>
    <name type="synonym">Phytophthora megasperma f. sp. glycines</name>
    <dbReference type="NCBI Taxonomy" id="1094619"/>
    <lineage>
        <taxon>Eukaryota</taxon>
        <taxon>Sar</taxon>
        <taxon>Stramenopiles</taxon>
        <taxon>Oomycota</taxon>
        <taxon>Peronosporomycetes</taxon>
        <taxon>Peronosporales</taxon>
        <taxon>Peronosporaceae</taxon>
        <taxon>Phytophthora</taxon>
    </lineage>
</organism>
<evidence type="ECO:0008006" key="3">
    <source>
        <dbReference type="Google" id="ProtNLM"/>
    </source>
</evidence>
<dbReference type="RefSeq" id="XP_009539959.1">
    <property type="nucleotide sequence ID" value="XM_009541664.1"/>
</dbReference>
<evidence type="ECO:0000313" key="1">
    <source>
        <dbReference type="EMBL" id="EGZ04584.1"/>
    </source>
</evidence>
<reference evidence="1 2" key="1">
    <citation type="journal article" date="2006" name="Science">
        <title>Phytophthora genome sequences uncover evolutionary origins and mechanisms of pathogenesis.</title>
        <authorList>
            <person name="Tyler B.M."/>
            <person name="Tripathy S."/>
            <person name="Zhang X."/>
            <person name="Dehal P."/>
            <person name="Jiang R.H."/>
            <person name="Aerts A."/>
            <person name="Arredondo F.D."/>
            <person name="Baxter L."/>
            <person name="Bensasson D."/>
            <person name="Beynon J.L."/>
            <person name="Chapman J."/>
            <person name="Damasceno C.M."/>
            <person name="Dorrance A.E."/>
            <person name="Dou D."/>
            <person name="Dickerman A.W."/>
            <person name="Dubchak I.L."/>
            <person name="Garbelotto M."/>
            <person name="Gijzen M."/>
            <person name="Gordon S.G."/>
            <person name="Govers F."/>
            <person name="Grunwald N.J."/>
            <person name="Huang W."/>
            <person name="Ivors K.L."/>
            <person name="Jones R.W."/>
            <person name="Kamoun S."/>
            <person name="Krampis K."/>
            <person name="Lamour K.H."/>
            <person name="Lee M.K."/>
            <person name="McDonald W.H."/>
            <person name="Medina M."/>
            <person name="Meijer H.J."/>
            <person name="Nordberg E.K."/>
            <person name="Maclean D.J."/>
            <person name="Ospina-Giraldo M.D."/>
            <person name="Morris P.F."/>
            <person name="Phuntumart V."/>
            <person name="Putnam N.H."/>
            <person name="Rash S."/>
            <person name="Rose J.K."/>
            <person name="Sakihama Y."/>
            <person name="Salamov A.A."/>
            <person name="Savidor A."/>
            <person name="Scheuring C.F."/>
            <person name="Smith B.M."/>
            <person name="Sobral B.W."/>
            <person name="Terry A."/>
            <person name="Torto-Alalibo T.A."/>
            <person name="Win J."/>
            <person name="Xu Z."/>
            <person name="Zhang H."/>
            <person name="Grigoriev I.V."/>
            <person name="Rokhsar D.S."/>
            <person name="Boore J.L."/>
        </authorList>
    </citation>
    <scope>NUCLEOTIDE SEQUENCE [LARGE SCALE GENOMIC DNA]</scope>
    <source>
        <strain evidence="1 2">P6497</strain>
    </source>
</reference>
<gene>
    <name evidence="1" type="ORF">PHYSODRAFT_249962</name>
</gene>
<dbReference type="SMR" id="G5AIQ8"/>